<dbReference type="InterPro" id="IPR006668">
    <property type="entry name" value="Mg_transptr_MgtE_intracell_dom"/>
</dbReference>
<comment type="function">
    <text evidence="9">Acts as a magnesium transporter.</text>
</comment>
<evidence type="ECO:0000256" key="4">
    <source>
        <dbReference type="ARBA" id="ARBA00022692"/>
    </source>
</evidence>
<keyword evidence="8" id="KW-0129">CBS domain</keyword>
<dbReference type="InterPro" id="IPR006667">
    <property type="entry name" value="SLC41_membr_dom"/>
</dbReference>
<keyword evidence="9" id="KW-1003">Cell membrane</keyword>
<keyword evidence="9" id="KW-0479">Metal-binding</keyword>
<evidence type="ECO:0000256" key="8">
    <source>
        <dbReference type="PROSITE-ProRule" id="PRU00703"/>
    </source>
</evidence>
<evidence type="ECO:0000256" key="3">
    <source>
        <dbReference type="ARBA" id="ARBA00022448"/>
    </source>
</evidence>
<evidence type="ECO:0000256" key="7">
    <source>
        <dbReference type="ARBA" id="ARBA00023136"/>
    </source>
</evidence>
<evidence type="ECO:0000256" key="9">
    <source>
        <dbReference type="RuleBase" id="RU362011"/>
    </source>
</evidence>
<dbReference type="InterPro" id="IPR038076">
    <property type="entry name" value="MgtE_N_sf"/>
</dbReference>
<dbReference type="SUPFAM" id="SSF54631">
    <property type="entry name" value="CBS-domain pair"/>
    <property type="match status" value="1"/>
</dbReference>
<reference evidence="11" key="1">
    <citation type="journal article" date="2021" name="PeerJ">
        <title>Extensive microbial diversity within the chicken gut microbiome revealed by metagenomics and culture.</title>
        <authorList>
            <person name="Gilroy R."/>
            <person name="Ravi A."/>
            <person name="Getino M."/>
            <person name="Pursley I."/>
            <person name="Horton D.L."/>
            <person name="Alikhan N.F."/>
            <person name="Baker D."/>
            <person name="Gharbi K."/>
            <person name="Hall N."/>
            <person name="Watson M."/>
            <person name="Adriaenssens E.M."/>
            <person name="Foster-Nyarko E."/>
            <person name="Jarju S."/>
            <person name="Secka A."/>
            <person name="Antonio M."/>
            <person name="Oren A."/>
            <person name="Chaudhuri R.R."/>
            <person name="La Ragione R."/>
            <person name="Hildebrand F."/>
            <person name="Pallen M.J."/>
        </authorList>
    </citation>
    <scope>NUCLEOTIDE SEQUENCE</scope>
    <source>
        <strain evidence="11">ChiHjej13B12-24818</strain>
    </source>
</reference>
<name>A0A9D2RQJ4_9MICO</name>
<dbReference type="SMART" id="SM00116">
    <property type="entry name" value="CBS"/>
    <property type="match status" value="2"/>
</dbReference>
<sequence length="452" mass="48709">MNAQQSTNVLDLVDDIQPLIDGKDFPGIVDAVTPASSQQLSLLLERLSVQDQAIVYRLLPKDRAIEVFELLSPGMQSDLIHGLQDGEVAAIFADLDPDDRVWLLDELPATLAPRLLHGLTTKERQLTAEVLGYPKGSVGRRMTPEYVSTRVHSTVEETLMRVRARIDDAETIYSLPVLDDSRRVIGIVSLRDLLRAVPSTTVSEIMQDPDVATAYQTAEIAARKCAGLGHLALPIVDRESRLVGMLTIDDAVKILEQEESEDSARQGGSEPLRRPYFATPVRTLVSSRIVWLLVLAVGATLTVQVLSIFEDTLEQVTVLALFVPLLIGTGGNTGNQAATTVTRALALGDVRPRDVWKVLARELCTGFFLGSLLGVLGGVLTALVYEPAIGLVIGSTLLAVCSVAATVGGIMPMIARAVRADPAVFSNPFISTFVDAAGLIIYFVIARTVLGI</sequence>
<keyword evidence="5 9" id="KW-0460">Magnesium</keyword>
<dbReference type="InterPro" id="IPR000644">
    <property type="entry name" value="CBS_dom"/>
</dbReference>
<dbReference type="GO" id="GO:0015095">
    <property type="term" value="F:magnesium ion transmembrane transporter activity"/>
    <property type="evidence" value="ECO:0007669"/>
    <property type="project" value="UniProtKB-UniRule"/>
</dbReference>
<protein>
    <recommendedName>
        <fullName evidence="9">Magnesium transporter MgtE</fullName>
    </recommendedName>
</protein>
<comment type="caution">
    <text evidence="11">The sequence shown here is derived from an EMBL/GenBank/DDBJ whole genome shotgun (WGS) entry which is preliminary data.</text>
</comment>
<dbReference type="SUPFAM" id="SSF158791">
    <property type="entry name" value="MgtE N-terminal domain-like"/>
    <property type="match status" value="1"/>
</dbReference>
<comment type="similarity">
    <text evidence="2 9">Belongs to the SLC41A transporter family.</text>
</comment>
<accession>A0A9D2RQJ4</accession>
<keyword evidence="6 9" id="KW-1133">Transmembrane helix</keyword>
<feature type="transmembrane region" description="Helical" evidence="9">
    <location>
        <begin position="391"/>
        <end position="411"/>
    </location>
</feature>
<evidence type="ECO:0000313" key="11">
    <source>
        <dbReference type="EMBL" id="HJB11017.1"/>
    </source>
</evidence>
<dbReference type="SMART" id="SM00924">
    <property type="entry name" value="MgtE_N"/>
    <property type="match status" value="1"/>
</dbReference>
<dbReference type="InterPro" id="IPR036739">
    <property type="entry name" value="SLC41_membr_dom_sf"/>
</dbReference>
<dbReference type="Proteomes" id="UP000823823">
    <property type="component" value="Unassembled WGS sequence"/>
</dbReference>
<dbReference type="GO" id="GO:0046872">
    <property type="term" value="F:metal ion binding"/>
    <property type="evidence" value="ECO:0007669"/>
    <property type="project" value="UniProtKB-KW"/>
</dbReference>
<dbReference type="PANTHER" id="PTHR43773:SF1">
    <property type="entry name" value="MAGNESIUM TRANSPORTER MGTE"/>
    <property type="match status" value="1"/>
</dbReference>
<comment type="subcellular location">
    <subcellularLocation>
        <location evidence="9">Cell membrane</location>
        <topology evidence="9">Multi-pass membrane protein</topology>
    </subcellularLocation>
    <subcellularLocation>
        <location evidence="1">Membrane</location>
        <topology evidence="1">Multi-pass membrane protein</topology>
    </subcellularLocation>
</comment>
<evidence type="ECO:0000256" key="6">
    <source>
        <dbReference type="ARBA" id="ARBA00022989"/>
    </source>
</evidence>
<feature type="domain" description="CBS" evidence="10">
    <location>
        <begin position="142"/>
        <end position="204"/>
    </location>
</feature>
<keyword evidence="4 9" id="KW-0812">Transmembrane</keyword>
<dbReference type="InterPro" id="IPR006669">
    <property type="entry name" value="MgtE_transporter"/>
</dbReference>
<evidence type="ECO:0000256" key="2">
    <source>
        <dbReference type="ARBA" id="ARBA00009749"/>
    </source>
</evidence>
<dbReference type="Gene3D" id="1.25.60.10">
    <property type="entry name" value="MgtE N-terminal domain-like"/>
    <property type="match status" value="1"/>
</dbReference>
<evidence type="ECO:0000256" key="1">
    <source>
        <dbReference type="ARBA" id="ARBA00004141"/>
    </source>
</evidence>
<keyword evidence="7 9" id="KW-0472">Membrane</keyword>
<evidence type="ECO:0000259" key="10">
    <source>
        <dbReference type="PROSITE" id="PS51371"/>
    </source>
</evidence>
<evidence type="ECO:0000313" key="12">
    <source>
        <dbReference type="Proteomes" id="UP000823823"/>
    </source>
</evidence>
<dbReference type="Pfam" id="PF00571">
    <property type="entry name" value="CBS"/>
    <property type="match status" value="2"/>
</dbReference>
<evidence type="ECO:0000256" key="5">
    <source>
        <dbReference type="ARBA" id="ARBA00022842"/>
    </source>
</evidence>
<dbReference type="InterPro" id="IPR046342">
    <property type="entry name" value="CBS_dom_sf"/>
</dbReference>
<comment type="subunit">
    <text evidence="9">Homodimer.</text>
</comment>
<comment type="caution">
    <text evidence="9">Lacks conserved residue(s) required for the propagation of feature annotation.</text>
</comment>
<dbReference type="EMBL" id="DWZH01000087">
    <property type="protein sequence ID" value="HJB11017.1"/>
    <property type="molecule type" value="Genomic_DNA"/>
</dbReference>
<dbReference type="Gene3D" id="3.10.580.10">
    <property type="entry name" value="CBS-domain"/>
    <property type="match status" value="1"/>
</dbReference>
<dbReference type="Gene3D" id="1.10.357.20">
    <property type="entry name" value="SLC41 divalent cation transporters, integral membrane domain"/>
    <property type="match status" value="1"/>
</dbReference>
<dbReference type="NCBIfam" id="TIGR00400">
    <property type="entry name" value="mgtE"/>
    <property type="match status" value="1"/>
</dbReference>
<proteinExistence type="inferred from homology"/>
<feature type="domain" description="CBS" evidence="10">
    <location>
        <begin position="205"/>
        <end position="261"/>
    </location>
</feature>
<feature type="transmembrane region" description="Helical" evidence="9">
    <location>
        <begin position="289"/>
        <end position="309"/>
    </location>
</feature>
<dbReference type="PANTHER" id="PTHR43773">
    <property type="entry name" value="MAGNESIUM TRANSPORTER MGTE"/>
    <property type="match status" value="1"/>
</dbReference>
<dbReference type="AlphaFoldDB" id="A0A9D2RQJ4"/>
<dbReference type="Pfam" id="PF03448">
    <property type="entry name" value="MgtE_N"/>
    <property type="match status" value="1"/>
</dbReference>
<dbReference type="Pfam" id="PF01769">
    <property type="entry name" value="MgtE"/>
    <property type="match status" value="1"/>
</dbReference>
<keyword evidence="3 9" id="KW-0813">Transport</keyword>
<gene>
    <name evidence="11" type="primary">mgtE</name>
    <name evidence="11" type="ORF">H9786_10900</name>
</gene>
<dbReference type="PROSITE" id="PS51371">
    <property type="entry name" value="CBS"/>
    <property type="match status" value="2"/>
</dbReference>
<dbReference type="CDD" id="cd04606">
    <property type="entry name" value="CBS_pair_Mg_transporter"/>
    <property type="match status" value="1"/>
</dbReference>
<feature type="transmembrane region" description="Helical" evidence="9">
    <location>
        <begin position="423"/>
        <end position="445"/>
    </location>
</feature>
<dbReference type="SUPFAM" id="SSF161093">
    <property type="entry name" value="MgtE membrane domain-like"/>
    <property type="match status" value="1"/>
</dbReference>
<organism evidence="11 12">
    <name type="scientific">Candidatus Brachybacterium merdavium</name>
    <dbReference type="NCBI Taxonomy" id="2838513"/>
    <lineage>
        <taxon>Bacteria</taxon>
        <taxon>Bacillati</taxon>
        <taxon>Actinomycetota</taxon>
        <taxon>Actinomycetes</taxon>
        <taxon>Micrococcales</taxon>
        <taxon>Dermabacteraceae</taxon>
        <taxon>Brachybacterium</taxon>
    </lineage>
</organism>
<feature type="transmembrane region" description="Helical" evidence="9">
    <location>
        <begin position="363"/>
        <end position="385"/>
    </location>
</feature>
<dbReference type="GO" id="GO:0005886">
    <property type="term" value="C:plasma membrane"/>
    <property type="evidence" value="ECO:0007669"/>
    <property type="project" value="UniProtKB-SubCell"/>
</dbReference>
<reference evidence="11" key="2">
    <citation type="submission" date="2021-04" db="EMBL/GenBank/DDBJ databases">
        <authorList>
            <person name="Gilroy R."/>
        </authorList>
    </citation>
    <scope>NUCLEOTIDE SEQUENCE</scope>
    <source>
        <strain evidence="11">ChiHjej13B12-24818</strain>
    </source>
</reference>